<sequence>MKKRVEVFALSIYGLVVYPKVLGHVDEAVTNFFDRLDKKFTPVSAILMETFSYFLQVDKVSYQVFFENYSPLKGIVATPKRDDILEEKWMAILQNLQEKDVEWRAPWLLPGEILYWCGDFDWVPLLEIWGAVGYAPLLVLKQYRS</sequence>
<protein>
    <recommendedName>
        <fullName evidence="1">DUF7745 domain-containing protein</fullName>
    </recommendedName>
</protein>
<evidence type="ECO:0000313" key="3">
    <source>
        <dbReference type="Proteomes" id="UP000593576"/>
    </source>
</evidence>
<comment type="caution">
    <text evidence="2">The sequence shown here is derived from an EMBL/GenBank/DDBJ whole genome shotgun (WGS) entry which is preliminary data.</text>
</comment>
<dbReference type="InterPro" id="IPR056647">
    <property type="entry name" value="DUF7745"/>
</dbReference>
<accession>A0A7J9ND65</accession>
<feature type="domain" description="DUF7745" evidence="1">
    <location>
        <begin position="5"/>
        <end position="143"/>
    </location>
</feature>
<dbReference type="PANTHER" id="PTHR48200">
    <property type="entry name" value="PROTEIN, PUTATIVE-RELATED"/>
    <property type="match status" value="1"/>
</dbReference>
<reference evidence="2 3" key="1">
    <citation type="journal article" date="2019" name="Genome Biol. Evol.">
        <title>Insights into the evolution of the New World diploid cottons (Gossypium, subgenus Houzingenia) based on genome sequencing.</title>
        <authorList>
            <person name="Grover C.E."/>
            <person name="Arick M.A. 2nd"/>
            <person name="Thrash A."/>
            <person name="Conover J.L."/>
            <person name="Sanders W.S."/>
            <person name="Peterson D.G."/>
            <person name="Frelichowski J.E."/>
            <person name="Scheffler J.A."/>
            <person name="Scheffler B.E."/>
            <person name="Wendel J.F."/>
        </authorList>
    </citation>
    <scope>NUCLEOTIDE SEQUENCE [LARGE SCALE GENOMIC DNA]</scope>
    <source>
        <strain evidence="2">1</strain>
        <tissue evidence="2">Leaf</tissue>
    </source>
</reference>
<dbReference type="PANTHER" id="PTHR48200:SF1">
    <property type="entry name" value="AMINOTRANSFERASE-LIKE PLANT MOBILE DOMAIN-CONTAINING PROTEIN"/>
    <property type="match status" value="1"/>
</dbReference>
<dbReference type="OrthoDB" id="993741at2759"/>
<organism evidence="2 3">
    <name type="scientific">Gossypium schwendimanii</name>
    <name type="common">Cotton</name>
    <dbReference type="NCBI Taxonomy" id="34291"/>
    <lineage>
        <taxon>Eukaryota</taxon>
        <taxon>Viridiplantae</taxon>
        <taxon>Streptophyta</taxon>
        <taxon>Embryophyta</taxon>
        <taxon>Tracheophyta</taxon>
        <taxon>Spermatophyta</taxon>
        <taxon>Magnoliopsida</taxon>
        <taxon>eudicotyledons</taxon>
        <taxon>Gunneridae</taxon>
        <taxon>Pentapetalae</taxon>
        <taxon>rosids</taxon>
        <taxon>malvids</taxon>
        <taxon>Malvales</taxon>
        <taxon>Malvaceae</taxon>
        <taxon>Malvoideae</taxon>
        <taxon>Gossypium</taxon>
    </lineage>
</organism>
<name>A0A7J9ND65_GOSSC</name>
<keyword evidence="3" id="KW-1185">Reference proteome</keyword>
<dbReference type="Pfam" id="PF24924">
    <property type="entry name" value="DUF7745"/>
    <property type="match status" value="1"/>
</dbReference>
<dbReference type="EMBL" id="JABFAF010278752">
    <property type="protein sequence ID" value="MBA0881118.1"/>
    <property type="molecule type" value="Genomic_DNA"/>
</dbReference>
<dbReference type="Proteomes" id="UP000593576">
    <property type="component" value="Unassembled WGS sequence"/>
</dbReference>
<evidence type="ECO:0000259" key="1">
    <source>
        <dbReference type="Pfam" id="PF24924"/>
    </source>
</evidence>
<evidence type="ECO:0000313" key="2">
    <source>
        <dbReference type="EMBL" id="MBA0881118.1"/>
    </source>
</evidence>
<dbReference type="AlphaFoldDB" id="A0A7J9ND65"/>
<feature type="non-terminal residue" evidence="2">
    <location>
        <position position="145"/>
    </location>
</feature>
<gene>
    <name evidence="2" type="ORF">Goshw_013183</name>
</gene>
<proteinExistence type="predicted"/>